<reference evidence="4 5" key="1">
    <citation type="submission" date="2020-06" db="EMBL/GenBank/DDBJ databases">
        <authorList>
            <person name="Li R."/>
            <person name="Bekaert M."/>
        </authorList>
    </citation>
    <scope>NUCLEOTIDE SEQUENCE [LARGE SCALE GENOMIC DNA]</scope>
    <source>
        <strain evidence="5">wild</strain>
    </source>
</reference>
<dbReference type="PROSITE" id="PS51212">
    <property type="entry name" value="WSC"/>
    <property type="match status" value="1"/>
</dbReference>
<proteinExistence type="predicted"/>
<feature type="domain" description="WSC" evidence="3">
    <location>
        <begin position="1"/>
        <end position="98"/>
    </location>
</feature>
<dbReference type="Pfam" id="PF01822">
    <property type="entry name" value="WSC"/>
    <property type="match status" value="1"/>
</dbReference>
<dbReference type="InterPro" id="IPR051589">
    <property type="entry name" value="Sialate-O-sulfotransferase"/>
</dbReference>
<organism evidence="4 5">
    <name type="scientific">Mytilus coruscus</name>
    <name type="common">Sea mussel</name>
    <dbReference type="NCBI Taxonomy" id="42192"/>
    <lineage>
        <taxon>Eukaryota</taxon>
        <taxon>Metazoa</taxon>
        <taxon>Spiralia</taxon>
        <taxon>Lophotrochozoa</taxon>
        <taxon>Mollusca</taxon>
        <taxon>Bivalvia</taxon>
        <taxon>Autobranchia</taxon>
        <taxon>Pteriomorphia</taxon>
        <taxon>Mytilida</taxon>
        <taxon>Mytiloidea</taxon>
        <taxon>Mytilidae</taxon>
        <taxon>Mytilinae</taxon>
        <taxon>Mytilus</taxon>
    </lineage>
</organism>
<evidence type="ECO:0000313" key="4">
    <source>
        <dbReference type="EMBL" id="CAC5389549.1"/>
    </source>
</evidence>
<keyword evidence="1" id="KW-0677">Repeat</keyword>
<dbReference type="EMBL" id="CACVKT020004349">
    <property type="protein sequence ID" value="CAC5389549.1"/>
    <property type="molecule type" value="Genomic_DNA"/>
</dbReference>
<dbReference type="PANTHER" id="PTHR45964:SF9">
    <property type="entry name" value="SULFOTRANSFERASE"/>
    <property type="match status" value="1"/>
</dbReference>
<dbReference type="AlphaFoldDB" id="A0A6J8C3C1"/>
<evidence type="ECO:0000256" key="1">
    <source>
        <dbReference type="ARBA" id="ARBA00022737"/>
    </source>
</evidence>
<evidence type="ECO:0000259" key="3">
    <source>
        <dbReference type="PROSITE" id="PS51212"/>
    </source>
</evidence>
<dbReference type="InterPro" id="IPR002889">
    <property type="entry name" value="WSC_carb-bd"/>
</dbReference>
<dbReference type="PANTHER" id="PTHR45964">
    <property type="entry name" value="WSCD FAMILY MEMBER CG9164"/>
    <property type="match status" value="1"/>
</dbReference>
<keyword evidence="5" id="KW-1185">Reference proteome</keyword>
<keyword evidence="2" id="KW-0472">Membrane</keyword>
<evidence type="ECO:0000256" key="2">
    <source>
        <dbReference type="SAM" id="Phobius"/>
    </source>
</evidence>
<name>A0A6J8C3C1_MYTCO</name>
<feature type="transmembrane region" description="Helical" evidence="2">
    <location>
        <begin position="121"/>
        <end position="146"/>
    </location>
</feature>
<keyword evidence="2" id="KW-1133">Transmembrane helix</keyword>
<sequence>MYTYIGCYTDSPTRLFPVEPFTTSNNEMSTRICFNHCNYKNYEYFATEFGSQCFCGHSGNLDSDQYPRKNENDCNMTCKGHETMKCGGFWRASVYKINNFGQHLSTTNLTPTSPKQGQPDIGIGIGMSIVTVVFISIVAAVSFLFWKRRKQKAHIKESSMSDHEYDRNQNITTSDSSSIELNVYENGHTYGNSNSNNTTQISNGYIKPQTCNTTAKHTHSKPETDPEHVLDKLDKRSILKNMLPSLLYNYFKLDNDKFDKVKGNHIADVSQTELDLTAAASNGAYATLDSTATGFKKGKPVFPRNKQNIDQTKLEKKKHVTKGEGDYCCVEGEYNTLNQIRRFSNNGNLYSHVVDGVYDISRINNQSNTTENTYDHFFGCQTVIAADYDNVMKY</sequence>
<dbReference type="Proteomes" id="UP000507470">
    <property type="component" value="Unassembled WGS sequence"/>
</dbReference>
<accession>A0A6J8C3C1</accession>
<dbReference type="SMART" id="SM00321">
    <property type="entry name" value="WSC"/>
    <property type="match status" value="1"/>
</dbReference>
<keyword evidence="2" id="KW-0812">Transmembrane</keyword>
<gene>
    <name evidence="4" type="ORF">MCOR_24705</name>
</gene>
<evidence type="ECO:0000313" key="5">
    <source>
        <dbReference type="Proteomes" id="UP000507470"/>
    </source>
</evidence>
<protein>
    <recommendedName>
        <fullName evidence="3">WSC domain-containing protein</fullName>
    </recommendedName>
</protein>
<dbReference type="OrthoDB" id="5985073at2759"/>